<accession>A0AA85K989</accession>
<feature type="compositionally biased region" description="Low complexity" evidence="4">
    <location>
        <begin position="259"/>
        <end position="276"/>
    </location>
</feature>
<reference evidence="6" key="1">
    <citation type="submission" date="2022-06" db="EMBL/GenBank/DDBJ databases">
        <authorList>
            <person name="Berger JAMES D."/>
            <person name="Berger JAMES D."/>
        </authorList>
    </citation>
    <scope>NUCLEOTIDE SEQUENCE [LARGE SCALE GENOMIC DNA]</scope>
</reference>
<dbReference type="Proteomes" id="UP000050795">
    <property type="component" value="Unassembled WGS sequence"/>
</dbReference>
<feature type="compositionally biased region" description="Polar residues" evidence="4">
    <location>
        <begin position="698"/>
        <end position="711"/>
    </location>
</feature>
<feature type="region of interest" description="Disordered" evidence="4">
    <location>
        <begin position="672"/>
        <end position="728"/>
    </location>
</feature>
<protein>
    <recommendedName>
        <fullName evidence="5">SH3 domain-containing protein</fullName>
    </recommendedName>
</protein>
<evidence type="ECO:0000313" key="6">
    <source>
        <dbReference type="Proteomes" id="UP000050795"/>
    </source>
</evidence>
<keyword evidence="1 2" id="KW-0728">SH3 domain</keyword>
<dbReference type="InterPro" id="IPR036028">
    <property type="entry name" value="SH3-like_dom_sf"/>
</dbReference>
<feature type="domain" description="SH3" evidence="5">
    <location>
        <begin position="1"/>
        <end position="57"/>
    </location>
</feature>
<dbReference type="PRINTS" id="PR00452">
    <property type="entry name" value="SH3DOMAIN"/>
</dbReference>
<dbReference type="Pfam" id="PF00018">
    <property type="entry name" value="SH3_1"/>
    <property type="match status" value="2"/>
</dbReference>
<dbReference type="InterPro" id="IPR050384">
    <property type="entry name" value="Endophilin_SH3RF"/>
</dbReference>
<feature type="compositionally biased region" description="Low complexity" evidence="4">
    <location>
        <begin position="494"/>
        <end position="507"/>
    </location>
</feature>
<feature type="compositionally biased region" description="Polar residues" evidence="4">
    <location>
        <begin position="77"/>
        <end position="95"/>
    </location>
</feature>
<dbReference type="PANTHER" id="PTHR14167:SF116">
    <property type="entry name" value="CAP, ISOFORM AC"/>
    <property type="match status" value="1"/>
</dbReference>
<feature type="compositionally biased region" description="Polar residues" evidence="4">
    <location>
        <begin position="245"/>
        <end position="258"/>
    </location>
</feature>
<feature type="region of interest" description="Disordered" evidence="4">
    <location>
        <begin position="482"/>
        <end position="527"/>
    </location>
</feature>
<dbReference type="InterPro" id="IPR001452">
    <property type="entry name" value="SH3_domain"/>
</dbReference>
<feature type="compositionally biased region" description="Basic and acidic residues" evidence="4">
    <location>
        <begin position="362"/>
        <end position="377"/>
    </location>
</feature>
<evidence type="ECO:0000256" key="3">
    <source>
        <dbReference type="SAM" id="Coils"/>
    </source>
</evidence>
<organism evidence="6 7">
    <name type="scientific">Trichobilharzia regenti</name>
    <name type="common">Nasal bird schistosome</name>
    <dbReference type="NCBI Taxonomy" id="157069"/>
    <lineage>
        <taxon>Eukaryota</taxon>
        <taxon>Metazoa</taxon>
        <taxon>Spiralia</taxon>
        <taxon>Lophotrochozoa</taxon>
        <taxon>Platyhelminthes</taxon>
        <taxon>Trematoda</taxon>
        <taxon>Digenea</taxon>
        <taxon>Strigeidida</taxon>
        <taxon>Schistosomatoidea</taxon>
        <taxon>Schistosomatidae</taxon>
        <taxon>Trichobilharzia</taxon>
    </lineage>
</organism>
<reference evidence="7" key="2">
    <citation type="submission" date="2023-11" db="UniProtKB">
        <authorList>
            <consortium name="WormBaseParasite"/>
        </authorList>
    </citation>
    <scope>IDENTIFICATION</scope>
</reference>
<dbReference type="Pfam" id="PF07004">
    <property type="entry name" value="SHIPPO-rpt"/>
    <property type="match status" value="4"/>
</dbReference>
<dbReference type="SMART" id="SM00326">
    <property type="entry name" value="SH3"/>
    <property type="match status" value="2"/>
</dbReference>
<evidence type="ECO:0000256" key="4">
    <source>
        <dbReference type="SAM" id="MobiDB-lite"/>
    </source>
</evidence>
<evidence type="ECO:0000256" key="1">
    <source>
        <dbReference type="ARBA" id="ARBA00022443"/>
    </source>
</evidence>
<dbReference type="InterPro" id="IPR010736">
    <property type="entry name" value="SHIPPO-rpt"/>
</dbReference>
<keyword evidence="6" id="KW-1185">Reference proteome</keyword>
<dbReference type="PANTHER" id="PTHR14167">
    <property type="entry name" value="SH3 DOMAIN-CONTAINING"/>
    <property type="match status" value="1"/>
</dbReference>
<feature type="region of interest" description="Disordered" evidence="4">
    <location>
        <begin position="64"/>
        <end position="96"/>
    </location>
</feature>
<dbReference type="AlphaFoldDB" id="A0AA85K989"/>
<feature type="domain" description="SH3" evidence="5">
    <location>
        <begin position="150"/>
        <end position="213"/>
    </location>
</feature>
<dbReference type="WBParaSite" id="TREG1_8170.1">
    <property type="protein sequence ID" value="TREG1_8170.1"/>
    <property type="gene ID" value="TREG1_8170"/>
</dbReference>
<feature type="compositionally biased region" description="Polar residues" evidence="4">
    <location>
        <begin position="482"/>
        <end position="493"/>
    </location>
</feature>
<sequence>MEVIVEYDYTAEESDELTIKKGDIIKDVSQFEEGWYIGSLNGRIGVFPDNFVKIKPSIQPKISPMVTTDSQKEPSESEVNNISSGEYENTNQPGSLTKPKPVCGIGLGNIFSGQPIQLKQTALKEVVKENESLSEKTIGNIKTADDNSQNYANQVRARYEYSPKQPDELELRVDDIIQVLDRNLPDDGWWKGRNLRTNLVGMFPDNFVAPMNGSVREMDENKLQPSTNPASLSNKNVSVKTITLQNTNGSVNARSPRNSNSTVNTSQSSSLVSPSLDTGRNMNKSLSQIPSSKTPVVSNSGPPTHNQTNSSINMMTSGGPLSSATRSNSLGDSINSNQLTPGMNPSLIQAGSNLIINNSKWRSNDKQDSYDVSKSRNEIQNGGDGDGVSVDNSNVQRLVGLTSDRPRQTGRRLPTKLSNATNPVPDMTNSTNVSSRNHNVASVSNDMQVYDTPINRSSTTCLSDSQTNHEGSNGLIRLDQSANSSESIVKQQGRTNNHATNHTRTANLQRSDGSNGSMELDRSTENVMNTSNLVVSNRNKGQSNDIQNQFDQFQNEVRQQLRDIRRECDSLKETHLQLRNDWIKGQKNLAERFQTLMDELDEIKKLRANDAVELTRFRTILMRLDANYLINSSNHITLDNTGAEEKLYDSANFLGISNASISQRNVNFKTVSKDEVEEEEDRRNDHNDSISPTDKHSLTTTQMSSQKSSIKPSLRPRPAPAYGIVSTSRSRSHGNKLILLRMSRSIGFADNKSLDYFHAEYIPGPGEYNINNSIEKVTSKFGSFGPVPKRRLNLNFKSPAPNAYDLSSVRIKSRQDFNRAPFTRAFQRDVAIKCDQYQQQKHLPAPCDYQKIEKCTSAKVGMAVFKSNSGRLFDSPHSATYIPGPGYYEISAKRNESKIPHSAFASKSERSTMITKSDYPGPGSYNLNNSNKDNYSTPKVIKPLPIKLASSTANSKVAPKNKDNFPGPGAYNVSSDIISKHFMSSSVFLSNVPRWIMPNVPVALGIGDMVVSGSSQTCAGGIDALHNPGPTKYNPSLPQKMSFHYNVNNEWVY</sequence>
<dbReference type="CDD" id="cd11873">
    <property type="entry name" value="SH3_CD2AP-like_1"/>
    <property type="match status" value="1"/>
</dbReference>
<evidence type="ECO:0000259" key="5">
    <source>
        <dbReference type="PROSITE" id="PS50002"/>
    </source>
</evidence>
<dbReference type="Gene3D" id="2.30.30.40">
    <property type="entry name" value="SH3 Domains"/>
    <property type="match status" value="2"/>
</dbReference>
<name>A0AA85K989_TRIRE</name>
<evidence type="ECO:0000313" key="7">
    <source>
        <dbReference type="WBParaSite" id="TREG1_8170.1"/>
    </source>
</evidence>
<feature type="compositionally biased region" description="Polar residues" evidence="4">
    <location>
        <begin position="278"/>
        <end position="330"/>
    </location>
</feature>
<dbReference type="PROSITE" id="PS50002">
    <property type="entry name" value="SH3"/>
    <property type="match status" value="2"/>
</dbReference>
<dbReference type="SUPFAM" id="SSF50044">
    <property type="entry name" value="SH3-domain"/>
    <property type="match status" value="2"/>
</dbReference>
<feature type="coiled-coil region" evidence="3">
    <location>
        <begin position="543"/>
        <end position="606"/>
    </location>
</feature>
<keyword evidence="3" id="KW-0175">Coiled coil</keyword>
<feature type="region of interest" description="Disordered" evidence="4">
    <location>
        <begin position="359"/>
        <end position="435"/>
    </location>
</feature>
<proteinExistence type="predicted"/>
<feature type="compositionally biased region" description="Basic and acidic residues" evidence="4">
    <location>
        <begin position="681"/>
        <end position="697"/>
    </location>
</feature>
<evidence type="ECO:0000256" key="2">
    <source>
        <dbReference type="PROSITE-ProRule" id="PRU00192"/>
    </source>
</evidence>
<feature type="region of interest" description="Disordered" evidence="4">
    <location>
        <begin position="245"/>
        <end position="330"/>
    </location>
</feature>
<feature type="compositionally biased region" description="Polar residues" evidence="4">
    <location>
        <begin position="508"/>
        <end position="517"/>
    </location>
</feature>
<feature type="compositionally biased region" description="Polar residues" evidence="4">
    <location>
        <begin position="416"/>
        <end position="435"/>
    </location>
</feature>